<accession>A0A7D9JH34</accession>
<feature type="compositionally biased region" description="Basic residues" evidence="1">
    <location>
        <begin position="77"/>
        <end position="91"/>
    </location>
</feature>
<feature type="region of interest" description="Disordered" evidence="1">
    <location>
        <begin position="1"/>
        <end position="101"/>
    </location>
</feature>
<sequence>MTTKHLPQNTYKEVASRPKSRNINGNSSSKQDNLKTTAAGPNLVNVLGSNCYSPLEVETADESEQEIISADEARPTSHGRKHDSKTQKSKKTTSDPLNKVDCNSSNVSTIHDLDSGTILGRFNVKAARRKQSTTLYRQQ</sequence>
<evidence type="ECO:0000313" key="3">
    <source>
        <dbReference type="Proteomes" id="UP001152795"/>
    </source>
</evidence>
<protein>
    <submittedName>
        <fullName evidence="2">Uncharacterized protein</fullName>
    </submittedName>
</protein>
<name>A0A7D9JH34_PARCT</name>
<feature type="compositionally biased region" description="Polar residues" evidence="1">
    <location>
        <begin position="21"/>
        <end position="36"/>
    </location>
</feature>
<keyword evidence="3" id="KW-1185">Reference proteome</keyword>
<evidence type="ECO:0000256" key="1">
    <source>
        <dbReference type="SAM" id="MobiDB-lite"/>
    </source>
</evidence>
<organism evidence="2 3">
    <name type="scientific">Paramuricea clavata</name>
    <name type="common">Red gorgonian</name>
    <name type="synonym">Violescent sea-whip</name>
    <dbReference type="NCBI Taxonomy" id="317549"/>
    <lineage>
        <taxon>Eukaryota</taxon>
        <taxon>Metazoa</taxon>
        <taxon>Cnidaria</taxon>
        <taxon>Anthozoa</taxon>
        <taxon>Octocorallia</taxon>
        <taxon>Malacalcyonacea</taxon>
        <taxon>Plexauridae</taxon>
        <taxon>Paramuricea</taxon>
    </lineage>
</organism>
<dbReference type="EMBL" id="CACRXK020016350">
    <property type="protein sequence ID" value="CAB4029702.1"/>
    <property type="molecule type" value="Genomic_DNA"/>
</dbReference>
<dbReference type="AlphaFoldDB" id="A0A7D9JH34"/>
<gene>
    <name evidence="2" type="ORF">PACLA_8A059843</name>
</gene>
<dbReference type="Proteomes" id="UP001152795">
    <property type="component" value="Unassembled WGS sequence"/>
</dbReference>
<proteinExistence type="predicted"/>
<comment type="caution">
    <text evidence="2">The sequence shown here is derived from an EMBL/GenBank/DDBJ whole genome shotgun (WGS) entry which is preliminary data.</text>
</comment>
<reference evidence="2" key="1">
    <citation type="submission" date="2020-04" db="EMBL/GenBank/DDBJ databases">
        <authorList>
            <person name="Alioto T."/>
            <person name="Alioto T."/>
            <person name="Gomez Garrido J."/>
        </authorList>
    </citation>
    <scope>NUCLEOTIDE SEQUENCE</scope>
    <source>
        <strain evidence="2">A484AB</strain>
    </source>
</reference>
<evidence type="ECO:0000313" key="2">
    <source>
        <dbReference type="EMBL" id="CAB4029702.1"/>
    </source>
</evidence>
<feature type="compositionally biased region" description="Polar residues" evidence="1">
    <location>
        <begin position="1"/>
        <end position="11"/>
    </location>
</feature>